<dbReference type="Proteomes" id="UP000037432">
    <property type="component" value="Unassembled WGS sequence"/>
</dbReference>
<dbReference type="RefSeq" id="WP_048582505.1">
    <property type="nucleotide sequence ID" value="NZ_LFNT01000020.1"/>
</dbReference>
<accession>A0A0J7ZDQ3</accession>
<feature type="region of interest" description="Disordered" evidence="1">
    <location>
        <begin position="48"/>
        <end position="70"/>
    </location>
</feature>
<dbReference type="OrthoDB" id="4124955at2"/>
<sequence>MDRRTHHASTSAVPGMLSGISLTLARGMERDESLINLDADLDELAARTPGRELRAPAGQLGQPFPSLQPR</sequence>
<proteinExistence type="predicted"/>
<dbReference type="EMBL" id="LFNT01000020">
    <property type="protein sequence ID" value="KMS73373.1"/>
    <property type="molecule type" value="Genomic_DNA"/>
</dbReference>
<evidence type="ECO:0000313" key="3">
    <source>
        <dbReference type="Proteomes" id="UP000037432"/>
    </source>
</evidence>
<evidence type="ECO:0000313" key="2">
    <source>
        <dbReference type="EMBL" id="KMS73373.1"/>
    </source>
</evidence>
<name>A0A0J7ZDQ3_STRVR</name>
<gene>
    <name evidence="2" type="ORF">ACM01_19245</name>
</gene>
<dbReference type="PATRIC" id="fig|1938.3.peg.1992"/>
<evidence type="ECO:0000256" key="1">
    <source>
        <dbReference type="SAM" id="MobiDB-lite"/>
    </source>
</evidence>
<dbReference type="AlphaFoldDB" id="A0A0J7ZDQ3"/>
<organism evidence="2 3">
    <name type="scientific">Streptomyces viridochromogenes</name>
    <dbReference type="NCBI Taxonomy" id="1938"/>
    <lineage>
        <taxon>Bacteria</taxon>
        <taxon>Bacillati</taxon>
        <taxon>Actinomycetota</taxon>
        <taxon>Actinomycetes</taxon>
        <taxon>Kitasatosporales</taxon>
        <taxon>Streptomycetaceae</taxon>
        <taxon>Streptomyces</taxon>
    </lineage>
</organism>
<comment type="caution">
    <text evidence="2">The sequence shown here is derived from an EMBL/GenBank/DDBJ whole genome shotgun (WGS) entry which is preliminary data.</text>
</comment>
<reference evidence="2 3" key="1">
    <citation type="submission" date="2015-06" db="EMBL/GenBank/DDBJ databases">
        <authorList>
            <person name="Ju K.-S."/>
            <person name="Doroghazi J.R."/>
            <person name="Metcalf W.W."/>
        </authorList>
    </citation>
    <scope>NUCLEOTIDE SEQUENCE [LARGE SCALE GENOMIC DNA]</scope>
    <source>
        <strain evidence="2 3">NRRL 3414</strain>
    </source>
</reference>
<protein>
    <submittedName>
        <fullName evidence="2">Uncharacterized protein</fullName>
    </submittedName>
</protein>